<dbReference type="GO" id="GO:0006338">
    <property type="term" value="P:chromatin remodeling"/>
    <property type="evidence" value="ECO:0007669"/>
    <property type="project" value="TreeGrafter"/>
</dbReference>
<dbReference type="InterPro" id="IPR001487">
    <property type="entry name" value="Bromodomain"/>
</dbReference>
<feature type="domain" description="Bromo" evidence="5">
    <location>
        <begin position="196"/>
        <end position="268"/>
    </location>
</feature>
<feature type="compositionally biased region" description="Basic residues" evidence="4">
    <location>
        <begin position="180"/>
        <end position="194"/>
    </location>
</feature>
<dbReference type="Pfam" id="PF00439">
    <property type="entry name" value="Bromodomain"/>
    <property type="match status" value="1"/>
</dbReference>
<feature type="compositionally biased region" description="Low complexity" evidence="4">
    <location>
        <begin position="393"/>
        <end position="436"/>
    </location>
</feature>
<dbReference type="CDD" id="cd05498">
    <property type="entry name" value="Bromo_Brdt_II_like"/>
    <property type="match status" value="1"/>
</dbReference>
<feature type="region of interest" description="Disordered" evidence="4">
    <location>
        <begin position="284"/>
        <end position="436"/>
    </location>
</feature>
<dbReference type="GO" id="GO:0000785">
    <property type="term" value="C:chromatin"/>
    <property type="evidence" value="ECO:0007669"/>
    <property type="project" value="TreeGrafter"/>
</dbReference>
<dbReference type="Proteomes" id="UP001321473">
    <property type="component" value="Unassembled WGS sequence"/>
</dbReference>
<feature type="compositionally biased region" description="Low complexity" evidence="4">
    <location>
        <begin position="890"/>
        <end position="925"/>
    </location>
</feature>
<comment type="caution">
    <text evidence="7">The sequence shown here is derived from an EMBL/GenBank/DDBJ whole genome shotgun (WGS) entry which is preliminary data.</text>
</comment>
<dbReference type="Gene3D" id="1.20.920.10">
    <property type="entry name" value="Bromodomain-like"/>
    <property type="match status" value="1"/>
</dbReference>
<evidence type="ECO:0000256" key="2">
    <source>
        <dbReference type="ARBA" id="ARBA00023117"/>
    </source>
</evidence>
<dbReference type="GO" id="GO:0006355">
    <property type="term" value="P:regulation of DNA-templated transcription"/>
    <property type="evidence" value="ECO:0007669"/>
    <property type="project" value="TreeGrafter"/>
</dbReference>
<keyword evidence="2 3" id="KW-0103">Bromodomain</keyword>
<feature type="compositionally biased region" description="Polar residues" evidence="4">
    <location>
        <begin position="967"/>
        <end position="981"/>
    </location>
</feature>
<feature type="compositionally biased region" description="Basic and acidic residues" evidence="4">
    <location>
        <begin position="581"/>
        <end position="605"/>
    </location>
</feature>
<feature type="compositionally biased region" description="Pro residues" evidence="4">
    <location>
        <begin position="859"/>
        <end position="875"/>
    </location>
</feature>
<feature type="compositionally biased region" description="Basic and acidic residues" evidence="4">
    <location>
        <begin position="133"/>
        <end position="149"/>
    </location>
</feature>
<keyword evidence="1" id="KW-0677">Repeat</keyword>
<feature type="compositionally biased region" description="Basic and acidic residues" evidence="4">
    <location>
        <begin position="383"/>
        <end position="392"/>
    </location>
</feature>
<feature type="compositionally biased region" description="Low complexity" evidence="4">
    <location>
        <begin position="306"/>
        <end position="322"/>
    </location>
</feature>
<dbReference type="PRINTS" id="PR00503">
    <property type="entry name" value="BROMODOMAIN"/>
</dbReference>
<dbReference type="EMBL" id="JARKHS020016307">
    <property type="protein sequence ID" value="KAK8773820.1"/>
    <property type="molecule type" value="Genomic_DNA"/>
</dbReference>
<feature type="compositionally biased region" description="Basic residues" evidence="4">
    <location>
        <begin position="88"/>
        <end position="99"/>
    </location>
</feature>
<feature type="region of interest" description="Disordered" evidence="4">
    <location>
        <begin position="452"/>
        <end position="504"/>
    </location>
</feature>
<gene>
    <name evidence="7" type="ORF">V5799_011648</name>
</gene>
<feature type="compositionally biased region" description="Gly residues" evidence="4">
    <location>
        <begin position="454"/>
        <end position="464"/>
    </location>
</feature>
<feature type="region of interest" description="Disordered" evidence="4">
    <location>
        <begin position="562"/>
        <end position="687"/>
    </location>
</feature>
<dbReference type="InterPro" id="IPR036427">
    <property type="entry name" value="Bromodomain-like_sf"/>
</dbReference>
<dbReference type="Gene3D" id="1.20.1270.220">
    <property type="match status" value="1"/>
</dbReference>
<dbReference type="SUPFAM" id="SSF47370">
    <property type="entry name" value="Bromodomain"/>
    <property type="match status" value="1"/>
</dbReference>
<feature type="compositionally biased region" description="Pro residues" evidence="4">
    <location>
        <begin position="816"/>
        <end position="831"/>
    </location>
</feature>
<dbReference type="InterPro" id="IPR043509">
    <property type="entry name" value="Bromo_Brdt_II"/>
</dbReference>
<evidence type="ECO:0000256" key="4">
    <source>
        <dbReference type="SAM" id="MobiDB-lite"/>
    </source>
</evidence>
<evidence type="ECO:0000256" key="1">
    <source>
        <dbReference type="ARBA" id="ARBA00022737"/>
    </source>
</evidence>
<feature type="compositionally biased region" description="Low complexity" evidence="4">
    <location>
        <begin position="934"/>
        <end position="956"/>
    </location>
</feature>
<feature type="compositionally biased region" description="Polar residues" evidence="4">
    <location>
        <begin position="14"/>
        <end position="30"/>
    </location>
</feature>
<protein>
    <submittedName>
        <fullName evidence="7">Uncharacterized protein</fullName>
    </submittedName>
</protein>
<dbReference type="PROSITE" id="PS51525">
    <property type="entry name" value="NET"/>
    <property type="match status" value="1"/>
</dbReference>
<feature type="compositionally biased region" description="Basic residues" evidence="4">
    <location>
        <begin position="466"/>
        <end position="479"/>
    </location>
</feature>
<feature type="region of interest" description="Disordered" evidence="4">
    <location>
        <begin position="1"/>
        <end position="165"/>
    </location>
</feature>
<feature type="compositionally biased region" description="Low complexity" evidence="4">
    <location>
        <begin position="804"/>
        <end position="815"/>
    </location>
</feature>
<dbReference type="GO" id="GO:0005634">
    <property type="term" value="C:nucleus"/>
    <property type="evidence" value="ECO:0007669"/>
    <property type="project" value="TreeGrafter"/>
</dbReference>
<feature type="compositionally biased region" description="Polar residues" evidence="4">
    <location>
        <begin position="39"/>
        <end position="65"/>
    </location>
</feature>
<proteinExistence type="predicted"/>
<dbReference type="InterPro" id="IPR018359">
    <property type="entry name" value="Bromodomain_CS"/>
</dbReference>
<feature type="compositionally biased region" description="Basic residues" evidence="4">
    <location>
        <begin position="359"/>
        <end position="370"/>
    </location>
</feature>
<feature type="region of interest" description="Disordered" evidence="4">
    <location>
        <begin position="179"/>
        <end position="200"/>
    </location>
</feature>
<dbReference type="Pfam" id="PF17035">
    <property type="entry name" value="BET"/>
    <property type="match status" value="1"/>
</dbReference>
<feature type="compositionally biased region" description="Low complexity" evidence="4">
    <location>
        <begin position="786"/>
        <end position="795"/>
    </location>
</feature>
<feature type="region of interest" description="Disordered" evidence="4">
    <location>
        <begin position="742"/>
        <end position="1100"/>
    </location>
</feature>
<keyword evidence="8" id="KW-1185">Reference proteome</keyword>
<dbReference type="FunFam" id="1.20.920.10:FF:000003">
    <property type="entry name" value="Bromodomain-containing protein 2"/>
    <property type="match status" value="1"/>
</dbReference>
<evidence type="ECO:0000259" key="6">
    <source>
        <dbReference type="PROSITE" id="PS51525"/>
    </source>
</evidence>
<dbReference type="PRINTS" id="PR01217">
    <property type="entry name" value="PRICHEXTENSN"/>
</dbReference>
<dbReference type="SMART" id="SM00297">
    <property type="entry name" value="BROMO"/>
    <property type="match status" value="1"/>
</dbReference>
<accession>A0AAQ4EGK2</accession>
<feature type="compositionally biased region" description="Basic and acidic residues" evidence="4">
    <location>
        <begin position="1073"/>
        <end position="1090"/>
    </location>
</feature>
<dbReference type="PANTHER" id="PTHR22880:SF225">
    <property type="entry name" value="BROMODOMAIN-CONTAINING PROTEIN BET-1-RELATED"/>
    <property type="match status" value="1"/>
</dbReference>
<dbReference type="InterPro" id="IPR031354">
    <property type="entry name" value="BRD4_CDT"/>
</dbReference>
<dbReference type="PANTHER" id="PTHR22880">
    <property type="entry name" value="FALZ-RELATED BROMODOMAIN-CONTAINING PROTEINS"/>
    <property type="match status" value="1"/>
</dbReference>
<dbReference type="AlphaFoldDB" id="A0AAQ4EGK2"/>
<evidence type="ECO:0000313" key="7">
    <source>
        <dbReference type="EMBL" id="KAK8773820.1"/>
    </source>
</evidence>
<feature type="compositionally biased region" description="Polar residues" evidence="4">
    <location>
        <begin position="618"/>
        <end position="628"/>
    </location>
</feature>
<feature type="domain" description="NET" evidence="6">
    <location>
        <begin position="485"/>
        <end position="567"/>
    </location>
</feature>
<evidence type="ECO:0000256" key="3">
    <source>
        <dbReference type="PROSITE-ProRule" id="PRU00035"/>
    </source>
</evidence>
<dbReference type="PROSITE" id="PS50014">
    <property type="entry name" value="BROMODOMAIN_2"/>
    <property type="match status" value="1"/>
</dbReference>
<feature type="compositionally biased region" description="Basic and acidic residues" evidence="4">
    <location>
        <begin position="330"/>
        <end position="346"/>
    </location>
</feature>
<evidence type="ECO:0000313" key="8">
    <source>
        <dbReference type="Proteomes" id="UP001321473"/>
    </source>
</evidence>
<dbReference type="Pfam" id="PF17105">
    <property type="entry name" value="BRD4_CDT"/>
    <property type="match status" value="1"/>
</dbReference>
<sequence length="1111" mass="117905">MGDDQMSEGEGPSPAQNAVSPATNSHSPAESMSAPASVPGSTNTPTALSATSPTLRSSTYAQQMPPSKVSPPPAAPLAPLARDDARWPQRRQVMKKGVKRKADTTTPLPLEPGGYGGGSTGAPPEAKSSKVSTRRESGRPIKKPSKDLPDTQQHSSKPKKGKLTEQMKYCNSILKELFAKKHAGPSPRRPRRAQQPRPGYAWPFYKPVDAELLGLHDYHEIIKHPMDLGTVKQKMDNREYKSPEEFAGDVRLIFTNCYKYNPPDHEVVAMARKLQDVFEMRYAKMPDEPPPSEPQPVSLADRVESESSSSSHSSSSASSSSSDSEDSDEERERKLQQLQEQLRKVTEQISLLAAESRKKDKKKKKKKTKRGDKGGLAAAGEVAEPKEIKVEAEPPTAVAPPVSEAGSAPVVAPAASAKAPKASKGAKGSKAAAAAAAAAAGNAAVGVVASTGAATGGTKSGGGQQKRQRSNSKSSKKSKSLPAFDSEDEDNAKPMSYDEKRQLSLDINKLPGDKLGRVVHIIQSREPSLRDSNPDEIEIDFETLKPSTLRELESYVASCLRKKPRKPYSSKSKLAPTVTGKSKEEQVREKKQELEKRLQDLDARPKFQNFQWLAAEQGDQSGASNTWGASVPPSLGSCKKPLAKKEKMDASQAPTLEPQSLLGPSLPGTMPSLTPVAPRQPVVGMPASVGSNGAATYQLHSPGLTMGGPPPQSFAPAMVPFPGMLTTSQAAAPPLPDPALTVAYGGLAGTHGTLSTLGAANGSVPQGRPPVVASHTSLPQQPSRPTATATAAPVKKNPPPRPPANATGVPTTTTVSPPPSSGTSPQPPATTRPPGLSPLEPTSPLAKTNQVEAAKDPAPRPQAPPSAAPPLPPRVLPSASEALKLDDLFDSSASLSGGAPPLAPTTTTTVTHSSVSSSLPPVSGGEFDRKPADAKVQQGAAAAPQSTTAAAAPATSRKSESKLKNYGSWSSLAQSTANSPGQALKTAQVKDSFQQFKKQAREKMDKQRQLFEAQEQRRQRELAEKERIRQEQEKRSVPPATPRLAPSASGAGDTLEEEGRKAAPSPTENAGVSERERQRLREQERRRREAMAGQIDMNRQSDIMATFEEML</sequence>
<evidence type="ECO:0000259" key="5">
    <source>
        <dbReference type="PROSITE" id="PS50014"/>
    </source>
</evidence>
<feature type="compositionally biased region" description="Basic and acidic residues" evidence="4">
    <location>
        <begin position="999"/>
        <end position="1036"/>
    </location>
</feature>
<dbReference type="InterPro" id="IPR027353">
    <property type="entry name" value="NET_dom"/>
</dbReference>
<reference evidence="7 8" key="1">
    <citation type="journal article" date="2023" name="Arcadia Sci">
        <title>De novo assembly of a long-read Amblyomma americanum tick genome.</title>
        <authorList>
            <person name="Chou S."/>
            <person name="Poskanzer K.E."/>
            <person name="Rollins M."/>
            <person name="Thuy-Boun P.S."/>
        </authorList>
    </citation>
    <scope>NUCLEOTIDE SEQUENCE [LARGE SCALE GENOMIC DNA]</scope>
    <source>
        <strain evidence="7">F_SG_1</strain>
        <tissue evidence="7">Salivary glands</tissue>
    </source>
</reference>
<dbReference type="InterPro" id="IPR050935">
    <property type="entry name" value="Bromo_chromatin_reader"/>
</dbReference>
<dbReference type="PROSITE" id="PS00633">
    <property type="entry name" value="BROMODOMAIN_1"/>
    <property type="match status" value="1"/>
</dbReference>
<dbReference type="FunFam" id="1.20.1270.220:FF:000001">
    <property type="entry name" value="bromodomain-containing protein 2 isoform X1"/>
    <property type="match status" value="1"/>
</dbReference>
<organism evidence="7 8">
    <name type="scientific">Amblyomma americanum</name>
    <name type="common">Lone star tick</name>
    <dbReference type="NCBI Taxonomy" id="6943"/>
    <lineage>
        <taxon>Eukaryota</taxon>
        <taxon>Metazoa</taxon>
        <taxon>Ecdysozoa</taxon>
        <taxon>Arthropoda</taxon>
        <taxon>Chelicerata</taxon>
        <taxon>Arachnida</taxon>
        <taxon>Acari</taxon>
        <taxon>Parasitiformes</taxon>
        <taxon>Ixodida</taxon>
        <taxon>Ixodoidea</taxon>
        <taxon>Ixodidae</taxon>
        <taxon>Amblyomminae</taxon>
        <taxon>Amblyomma</taxon>
    </lineage>
</organism>
<feature type="compositionally biased region" description="Polar residues" evidence="4">
    <location>
        <begin position="774"/>
        <end position="785"/>
    </location>
</feature>
<dbReference type="InterPro" id="IPR038336">
    <property type="entry name" value="NET_sf"/>
</dbReference>
<name>A0AAQ4EGK2_AMBAM</name>